<accession>A0A1F8B818</accession>
<proteinExistence type="predicted"/>
<name>A0A1F8B818_9BACT</name>
<dbReference type="Proteomes" id="UP000179018">
    <property type="component" value="Unassembled WGS sequence"/>
</dbReference>
<dbReference type="STRING" id="1802516.A3A75_05810"/>
<organism evidence="1 2">
    <name type="scientific">Candidatus Woesebacteria bacterium RIFCSPLOWO2_01_FULL_39_10</name>
    <dbReference type="NCBI Taxonomy" id="1802516"/>
    <lineage>
        <taxon>Bacteria</taxon>
        <taxon>Candidatus Woeseibacteriota</taxon>
    </lineage>
</organism>
<gene>
    <name evidence="1" type="ORF">A3A75_05810</name>
</gene>
<dbReference type="EMBL" id="MGHC01000010">
    <property type="protein sequence ID" value="OGM60186.1"/>
    <property type="molecule type" value="Genomic_DNA"/>
</dbReference>
<reference evidence="1 2" key="1">
    <citation type="journal article" date="2016" name="Nat. Commun.">
        <title>Thousands of microbial genomes shed light on interconnected biogeochemical processes in an aquifer system.</title>
        <authorList>
            <person name="Anantharaman K."/>
            <person name="Brown C.T."/>
            <person name="Hug L.A."/>
            <person name="Sharon I."/>
            <person name="Castelle C.J."/>
            <person name="Probst A.J."/>
            <person name="Thomas B.C."/>
            <person name="Singh A."/>
            <person name="Wilkins M.J."/>
            <person name="Karaoz U."/>
            <person name="Brodie E.L."/>
            <person name="Williams K.H."/>
            <person name="Hubbard S.S."/>
            <person name="Banfield J.F."/>
        </authorList>
    </citation>
    <scope>NUCLEOTIDE SEQUENCE [LARGE SCALE GENOMIC DNA]</scope>
</reference>
<evidence type="ECO:0000313" key="2">
    <source>
        <dbReference type="Proteomes" id="UP000179018"/>
    </source>
</evidence>
<evidence type="ECO:0000313" key="1">
    <source>
        <dbReference type="EMBL" id="OGM60186.1"/>
    </source>
</evidence>
<protein>
    <submittedName>
        <fullName evidence="1">Uncharacterized protein</fullName>
    </submittedName>
</protein>
<sequence length="83" mass="9590">MNSTKMLQTLIDGQAVLRKEMVVGQNSLRNEMREGFKSVNKRLDMIGKSVAFLEDDTPTRDEHDKLEKRVTKVEKKLQIQSQV</sequence>
<comment type="caution">
    <text evidence="1">The sequence shown here is derived from an EMBL/GenBank/DDBJ whole genome shotgun (WGS) entry which is preliminary data.</text>
</comment>
<dbReference type="AlphaFoldDB" id="A0A1F8B818"/>